<accession>A0AC60PVD2</accession>
<comment type="caution">
    <text evidence="1">The sequence shown here is derived from an EMBL/GenBank/DDBJ whole genome shotgun (WGS) entry which is preliminary data.</text>
</comment>
<dbReference type="EMBL" id="JABSTQ010009955">
    <property type="protein sequence ID" value="KAG0424589.1"/>
    <property type="molecule type" value="Genomic_DNA"/>
</dbReference>
<sequence>MALRAPGCLKSYITLSLLLCGSLGRPLPPKLGHRTKRLVPDLISSIAITPTFRTKLASSGAITATYGVSFPFEIEFSTDGLAVKMIDAQPPQRTLEKDRAQMLKSVESALNSAGLNGTECVLRAICEAADEPLRHDGMVGEIINLVLRIPKCSDGDMDVNQVETGVVGLKRVNCSQKYESCPYTLFKHYHDLLVDDEPL</sequence>
<reference evidence="1 2" key="1">
    <citation type="journal article" date="2020" name="Cell">
        <title>Large-Scale Comparative Analyses of Tick Genomes Elucidate Their Genetic Diversity and Vector Capacities.</title>
        <authorList>
            <consortium name="Tick Genome and Microbiome Consortium (TIGMIC)"/>
            <person name="Jia N."/>
            <person name="Wang J."/>
            <person name="Shi W."/>
            <person name="Du L."/>
            <person name="Sun Y."/>
            <person name="Zhan W."/>
            <person name="Jiang J.F."/>
            <person name="Wang Q."/>
            <person name="Zhang B."/>
            <person name="Ji P."/>
            <person name="Bell-Sakyi L."/>
            <person name="Cui X.M."/>
            <person name="Yuan T.T."/>
            <person name="Jiang B.G."/>
            <person name="Yang W.F."/>
            <person name="Lam T.T."/>
            <person name="Chang Q.C."/>
            <person name="Ding S.J."/>
            <person name="Wang X.J."/>
            <person name="Zhu J.G."/>
            <person name="Ruan X.D."/>
            <person name="Zhao L."/>
            <person name="Wei J.T."/>
            <person name="Ye R.Z."/>
            <person name="Que T.C."/>
            <person name="Du C.H."/>
            <person name="Zhou Y.H."/>
            <person name="Cheng J.X."/>
            <person name="Dai P.F."/>
            <person name="Guo W.B."/>
            <person name="Han X.H."/>
            <person name="Huang E.J."/>
            <person name="Li L.F."/>
            <person name="Wei W."/>
            <person name="Gao Y.C."/>
            <person name="Liu J.Z."/>
            <person name="Shao H.Z."/>
            <person name="Wang X."/>
            <person name="Wang C.C."/>
            <person name="Yang T.C."/>
            <person name="Huo Q.B."/>
            <person name="Li W."/>
            <person name="Chen H.Y."/>
            <person name="Chen S.E."/>
            <person name="Zhou L.G."/>
            <person name="Ni X.B."/>
            <person name="Tian J.H."/>
            <person name="Sheng Y."/>
            <person name="Liu T."/>
            <person name="Pan Y.S."/>
            <person name="Xia L.Y."/>
            <person name="Li J."/>
            <person name="Zhao F."/>
            <person name="Cao W.C."/>
        </authorList>
    </citation>
    <scope>NUCLEOTIDE SEQUENCE [LARGE SCALE GENOMIC DNA]</scope>
    <source>
        <strain evidence="1">Iper-2018</strain>
    </source>
</reference>
<proteinExistence type="predicted"/>
<name>A0AC60PVD2_IXOPE</name>
<gene>
    <name evidence="1" type="ORF">HPB47_028184</name>
</gene>
<evidence type="ECO:0000313" key="1">
    <source>
        <dbReference type="EMBL" id="KAG0424589.1"/>
    </source>
</evidence>
<organism evidence="1 2">
    <name type="scientific">Ixodes persulcatus</name>
    <name type="common">Taiga tick</name>
    <dbReference type="NCBI Taxonomy" id="34615"/>
    <lineage>
        <taxon>Eukaryota</taxon>
        <taxon>Metazoa</taxon>
        <taxon>Ecdysozoa</taxon>
        <taxon>Arthropoda</taxon>
        <taxon>Chelicerata</taxon>
        <taxon>Arachnida</taxon>
        <taxon>Acari</taxon>
        <taxon>Parasitiformes</taxon>
        <taxon>Ixodida</taxon>
        <taxon>Ixodoidea</taxon>
        <taxon>Ixodidae</taxon>
        <taxon>Ixodinae</taxon>
        <taxon>Ixodes</taxon>
    </lineage>
</organism>
<protein>
    <submittedName>
        <fullName evidence="1">Uncharacterized protein</fullName>
    </submittedName>
</protein>
<evidence type="ECO:0000313" key="2">
    <source>
        <dbReference type="Proteomes" id="UP000805193"/>
    </source>
</evidence>
<keyword evidence="2" id="KW-1185">Reference proteome</keyword>
<dbReference type="Proteomes" id="UP000805193">
    <property type="component" value="Unassembled WGS sequence"/>
</dbReference>